<dbReference type="AlphaFoldDB" id="A0A645B786"/>
<dbReference type="InterPro" id="IPR036866">
    <property type="entry name" value="RibonucZ/Hydroxyglut_hydro"/>
</dbReference>
<dbReference type="Pfam" id="PF00753">
    <property type="entry name" value="Lactamase_B"/>
    <property type="match status" value="1"/>
</dbReference>
<proteinExistence type="predicted"/>
<feature type="domain" description="Metallo-beta-lactamase" evidence="1">
    <location>
        <begin position="46"/>
        <end position="240"/>
    </location>
</feature>
<reference evidence="2" key="1">
    <citation type="submission" date="2019-08" db="EMBL/GenBank/DDBJ databases">
        <authorList>
            <person name="Kucharzyk K."/>
            <person name="Murdoch R.W."/>
            <person name="Higgins S."/>
            <person name="Loffler F."/>
        </authorList>
    </citation>
    <scope>NUCLEOTIDE SEQUENCE</scope>
</reference>
<name>A0A645B786_9ZZZZ</name>
<comment type="caution">
    <text evidence="2">The sequence shown here is derived from an EMBL/GenBank/DDBJ whole genome shotgun (WGS) entry which is preliminary data.</text>
</comment>
<sequence length="284" mass="32161">MKCYKKYNLVILLVIILLLTSCSTSINTYNNVKNNILKVHFIDVGQGDSILISFNNHHMLIDSGTLESSDNLIKYLKKNNIKKFDYVLATHPHDDHIGSMKYIIKDFKIENFYAPKALSEESSFKDMVNYLRIKNLKIKIAKNGVNFDLGNEVHCEMLSPIRSTYDNLNNYSAVLKVCYGGISFLFMGDAELESELDILNQKTDVKSTVLKVGHHGSNTSTSELFLKEVSPRIAIISCGKHNMFNHPSKDILKKLINLNVKIYRTDIDGTVVLSTNGKTISKLY</sequence>
<dbReference type="SUPFAM" id="SSF56281">
    <property type="entry name" value="Metallo-hydrolase/oxidoreductase"/>
    <property type="match status" value="1"/>
</dbReference>
<dbReference type="EMBL" id="VSSQ01016336">
    <property type="protein sequence ID" value="MPM57564.1"/>
    <property type="molecule type" value="Genomic_DNA"/>
</dbReference>
<dbReference type="PROSITE" id="PS51257">
    <property type="entry name" value="PROKAR_LIPOPROTEIN"/>
    <property type="match status" value="1"/>
</dbReference>
<accession>A0A645B786</accession>
<protein>
    <submittedName>
        <fullName evidence="2">ComE operon protein 3</fullName>
    </submittedName>
</protein>
<dbReference type="InterPro" id="IPR001279">
    <property type="entry name" value="Metallo-B-lactamas"/>
</dbReference>
<dbReference type="InterPro" id="IPR035681">
    <property type="entry name" value="ComA-like_MBL"/>
</dbReference>
<dbReference type="PANTHER" id="PTHR30619:SF7">
    <property type="entry name" value="BETA-LACTAMASE DOMAIN PROTEIN"/>
    <property type="match status" value="1"/>
</dbReference>
<evidence type="ECO:0000259" key="1">
    <source>
        <dbReference type="SMART" id="SM00849"/>
    </source>
</evidence>
<organism evidence="2">
    <name type="scientific">bioreactor metagenome</name>
    <dbReference type="NCBI Taxonomy" id="1076179"/>
    <lineage>
        <taxon>unclassified sequences</taxon>
        <taxon>metagenomes</taxon>
        <taxon>ecological metagenomes</taxon>
    </lineage>
</organism>
<dbReference type="CDD" id="cd07731">
    <property type="entry name" value="ComA-like_MBL-fold"/>
    <property type="match status" value="1"/>
</dbReference>
<dbReference type="PANTHER" id="PTHR30619">
    <property type="entry name" value="DNA INTERNALIZATION/COMPETENCE PROTEIN COMEC/REC2"/>
    <property type="match status" value="1"/>
</dbReference>
<dbReference type="InterPro" id="IPR052159">
    <property type="entry name" value="Competence_DNA_uptake"/>
</dbReference>
<dbReference type="SMART" id="SM00849">
    <property type="entry name" value="Lactamase_B"/>
    <property type="match status" value="1"/>
</dbReference>
<dbReference type="Gene3D" id="3.60.15.10">
    <property type="entry name" value="Ribonuclease Z/Hydroxyacylglutathione hydrolase-like"/>
    <property type="match status" value="1"/>
</dbReference>
<evidence type="ECO:0000313" key="2">
    <source>
        <dbReference type="EMBL" id="MPM57564.1"/>
    </source>
</evidence>
<gene>
    <name evidence="2" type="primary">comEC_12</name>
    <name evidence="2" type="ORF">SDC9_104386</name>
</gene>